<evidence type="ECO:0000313" key="4">
    <source>
        <dbReference type="EMBL" id="SLM30198.1"/>
    </source>
</evidence>
<evidence type="ECO:0000256" key="2">
    <source>
        <dbReference type="SAM" id="Phobius"/>
    </source>
</evidence>
<name>A0A1W1HCT3_9BACT</name>
<dbReference type="Pfam" id="PF03109">
    <property type="entry name" value="ABC1"/>
    <property type="match status" value="1"/>
</dbReference>
<dbReference type="AlphaFoldDB" id="A0A1W1HCT3"/>
<dbReference type="RefSeq" id="WP_080807827.1">
    <property type="nucleotide sequence ID" value="NZ_LT828558.1"/>
</dbReference>
<comment type="similarity">
    <text evidence="1">Belongs to the protein kinase superfamily. ADCK protein kinase family.</text>
</comment>
<keyword evidence="5" id="KW-1185">Reference proteome</keyword>
<feature type="transmembrane region" description="Helical" evidence="2">
    <location>
        <begin position="516"/>
        <end position="535"/>
    </location>
</feature>
<proteinExistence type="inferred from homology"/>
<dbReference type="InterPro" id="IPR050154">
    <property type="entry name" value="UbiB_kinase"/>
</dbReference>
<dbReference type="PANTHER" id="PTHR10566">
    <property type="entry name" value="CHAPERONE-ACTIVITY OF BC1 COMPLEX CABC1 -RELATED"/>
    <property type="match status" value="1"/>
</dbReference>
<dbReference type="Proteomes" id="UP000191931">
    <property type="component" value="Unassembled WGS sequence"/>
</dbReference>
<evidence type="ECO:0000259" key="3">
    <source>
        <dbReference type="Pfam" id="PF03109"/>
    </source>
</evidence>
<evidence type="ECO:0000313" key="5">
    <source>
        <dbReference type="Proteomes" id="UP000191931"/>
    </source>
</evidence>
<keyword evidence="2" id="KW-0472">Membrane</keyword>
<dbReference type="CDD" id="cd05121">
    <property type="entry name" value="ABC1_ADCK3-like"/>
    <property type="match status" value="1"/>
</dbReference>
<sequence>MLNIIGVGSLGKTYRHMNRYRQIVSILFKYGFDNIIDLLKIDRYLEKGLEMISGKRLIKFEKLTPQERVRLIFEELGPTFIKFGQILSTRPDLVPLHFIHELEKLQDNVPPFGFEDVKSILDSEFKSKKDNNDPLSHPFESVEKTPFASASIGQVHRAILKNGDQVAIKIQRPGISNLVKVDLEILHHLATLMERHMEDLSFLKPVKIVKEFAATLEKELDYTLEASNMQRVTKQFLFNPTIYIPKVYPEYTTSTVLTMEYIQGIKISDINLLDARGYDRKLLTRRGADFILIQVLEHGFFHGDLHPGNIFVLPENVLCPVDFGIMGYVDHYSREVFVDLIAATVMQNTANVSRLLLELTDYDEEPDMRELEKDIAGFTGLYLTDTAIKDIRLGKMLHDIVQIAMNHRLRLYPETFLMLKAFAAVEGVAHIVDPEFDMVRHAAPYIRKAKTARFSPSRLSDDVSRVSVESIKLFQNIPKEALAIIRQLRKGQLVLSLDSPRFDKLISSHQQASNKMALSIIIASLIIGAAMLLSFKVPPLIFGISVIGLSGFIFAGVVGFMLVISILKNG</sequence>
<dbReference type="STRING" id="1246637.MTBBW1_2130093"/>
<dbReference type="EMBL" id="FWEV01000128">
    <property type="protein sequence ID" value="SLM30198.1"/>
    <property type="molecule type" value="Genomic_DNA"/>
</dbReference>
<feature type="domain" description="ABC1 atypical kinase-like" evidence="3">
    <location>
        <begin position="104"/>
        <end position="354"/>
    </location>
</feature>
<keyword evidence="2" id="KW-0812">Transmembrane</keyword>
<protein>
    <submittedName>
        <fullName evidence="4">UbiB</fullName>
    </submittedName>
</protein>
<reference evidence="4 5" key="1">
    <citation type="submission" date="2017-03" db="EMBL/GenBank/DDBJ databases">
        <authorList>
            <person name="Afonso C.L."/>
            <person name="Miller P.J."/>
            <person name="Scott M.A."/>
            <person name="Spackman E."/>
            <person name="Goraichik I."/>
            <person name="Dimitrov K.M."/>
            <person name="Suarez D.L."/>
            <person name="Swayne D.E."/>
        </authorList>
    </citation>
    <scope>NUCLEOTIDE SEQUENCE [LARGE SCALE GENOMIC DNA]</scope>
    <source>
        <strain evidence="4">PRJEB14757</strain>
    </source>
</reference>
<dbReference type="InterPro" id="IPR004147">
    <property type="entry name" value="ABC1_dom"/>
</dbReference>
<organism evidence="4 5">
    <name type="scientific">Desulfamplus magnetovallimortis</name>
    <dbReference type="NCBI Taxonomy" id="1246637"/>
    <lineage>
        <taxon>Bacteria</taxon>
        <taxon>Pseudomonadati</taxon>
        <taxon>Thermodesulfobacteriota</taxon>
        <taxon>Desulfobacteria</taxon>
        <taxon>Desulfobacterales</taxon>
        <taxon>Desulfobacteraceae</taxon>
        <taxon>Desulfamplus</taxon>
    </lineage>
</organism>
<gene>
    <name evidence="4" type="primary">ubiB</name>
    <name evidence="4" type="ORF">MTBBW1_2130093</name>
</gene>
<keyword evidence="2" id="KW-1133">Transmembrane helix</keyword>
<dbReference type="PANTHER" id="PTHR10566:SF113">
    <property type="entry name" value="PROTEIN ACTIVITY OF BC1 COMPLEX KINASE 7, CHLOROPLASTIC"/>
    <property type="match status" value="1"/>
</dbReference>
<dbReference type="InterPro" id="IPR011009">
    <property type="entry name" value="Kinase-like_dom_sf"/>
</dbReference>
<dbReference type="SUPFAM" id="SSF56112">
    <property type="entry name" value="Protein kinase-like (PK-like)"/>
    <property type="match status" value="1"/>
</dbReference>
<accession>A0A1W1HCT3</accession>
<feature type="transmembrane region" description="Helical" evidence="2">
    <location>
        <begin position="541"/>
        <end position="567"/>
    </location>
</feature>
<evidence type="ECO:0000256" key="1">
    <source>
        <dbReference type="ARBA" id="ARBA00009670"/>
    </source>
</evidence>
<dbReference type="OrthoDB" id="9795390at2"/>